<organism evidence="2 3">
    <name type="scientific">Haliovirga abyssi</name>
    <dbReference type="NCBI Taxonomy" id="2996794"/>
    <lineage>
        <taxon>Bacteria</taxon>
        <taxon>Fusobacteriati</taxon>
        <taxon>Fusobacteriota</taxon>
        <taxon>Fusobacteriia</taxon>
        <taxon>Fusobacteriales</taxon>
        <taxon>Haliovirgaceae</taxon>
        <taxon>Haliovirga</taxon>
    </lineage>
</organism>
<dbReference type="PANTHER" id="PTHR37309">
    <property type="entry name" value="SLR0284 PROTEIN"/>
    <property type="match status" value="1"/>
</dbReference>
<keyword evidence="1" id="KW-1133">Transmembrane helix</keyword>
<keyword evidence="3" id="KW-1185">Reference proteome</keyword>
<dbReference type="KEGG" id="haby:HLVA_10080"/>
<dbReference type="EMBL" id="AP027059">
    <property type="protein sequence ID" value="BDU50439.1"/>
    <property type="molecule type" value="Genomic_DNA"/>
</dbReference>
<proteinExistence type="predicted"/>
<dbReference type="AlphaFoldDB" id="A0AAU9DTF5"/>
<feature type="transmembrane region" description="Helical" evidence="1">
    <location>
        <begin position="35"/>
        <end position="55"/>
    </location>
</feature>
<keyword evidence="1" id="KW-0812">Transmembrane</keyword>
<feature type="transmembrane region" description="Helical" evidence="1">
    <location>
        <begin position="93"/>
        <end position="111"/>
    </location>
</feature>
<accession>A0AAU9DTF5</accession>
<evidence type="ECO:0000313" key="2">
    <source>
        <dbReference type="EMBL" id="BDU50439.1"/>
    </source>
</evidence>
<evidence type="ECO:0000313" key="3">
    <source>
        <dbReference type="Proteomes" id="UP001321582"/>
    </source>
</evidence>
<dbReference type="RefSeq" id="WP_307905368.1">
    <property type="nucleotide sequence ID" value="NZ_AP027059.1"/>
</dbReference>
<name>A0AAU9DTF5_9FUSO</name>
<keyword evidence="1" id="KW-0472">Membrane</keyword>
<sequence>MKNNDKNLLIKFIVNLVALGLTAFLLKGIEINGIFPLVISTILLGVLNTVIRPIFLVLTLPLNLLTLGSFTFVINGMILLFTSQLVRGFEITSFWSGLFGAILLSFISFLLDNFINNLEEKIND</sequence>
<dbReference type="Proteomes" id="UP001321582">
    <property type="component" value="Chromosome"/>
</dbReference>
<protein>
    <submittedName>
        <fullName evidence="2">Membrane protein</fullName>
    </submittedName>
</protein>
<evidence type="ECO:0000256" key="1">
    <source>
        <dbReference type="SAM" id="Phobius"/>
    </source>
</evidence>
<dbReference type="Pfam" id="PF04020">
    <property type="entry name" value="Phage_holin_4_2"/>
    <property type="match status" value="1"/>
</dbReference>
<dbReference type="InterPro" id="IPR007165">
    <property type="entry name" value="Phage_holin_4_2"/>
</dbReference>
<feature type="transmembrane region" description="Helical" evidence="1">
    <location>
        <begin position="12"/>
        <end position="29"/>
    </location>
</feature>
<gene>
    <name evidence="2" type="ORF">HLVA_10080</name>
</gene>
<reference evidence="2 3" key="1">
    <citation type="submission" date="2022-11" db="EMBL/GenBank/DDBJ databases">
        <title>Haliovirga abyssi gen. nov., sp. nov., a mesophilic fermentative bacterium isolated from the Iheya North hydrothermal field and the proposal of Haliovirgaceae fam. nov.</title>
        <authorList>
            <person name="Miyazaki U."/>
            <person name="Tame A."/>
            <person name="Miyazaki J."/>
            <person name="Takai K."/>
            <person name="Sawayama S."/>
            <person name="Kitajima M."/>
            <person name="Okamoto A."/>
            <person name="Nakagawa S."/>
        </authorList>
    </citation>
    <scope>NUCLEOTIDE SEQUENCE [LARGE SCALE GENOMIC DNA]</scope>
    <source>
        <strain evidence="2 3">IC12</strain>
    </source>
</reference>
<dbReference type="PANTHER" id="PTHR37309:SF1">
    <property type="entry name" value="SLR0284 PROTEIN"/>
    <property type="match status" value="1"/>
</dbReference>
<feature type="transmembrane region" description="Helical" evidence="1">
    <location>
        <begin position="62"/>
        <end position="81"/>
    </location>
</feature>